<keyword evidence="2" id="KW-0560">Oxidoreductase</keyword>
<dbReference type="CDD" id="cd05233">
    <property type="entry name" value="SDR_c"/>
    <property type="match status" value="1"/>
</dbReference>
<dbReference type="InterPro" id="IPR002347">
    <property type="entry name" value="SDR_fam"/>
</dbReference>
<feature type="domain" description="Ketoreductase" evidence="3">
    <location>
        <begin position="7"/>
        <end position="183"/>
    </location>
</feature>
<dbReference type="InterPro" id="IPR036291">
    <property type="entry name" value="NAD(P)-bd_dom_sf"/>
</dbReference>
<sequence>MQQLQDKVAIITGASSGIGRSAARLFAVEGAALVIGARRQAELDSLREEITTLGGRSEILVGDVREEGYAQALVDIAEQKFGGLDISFNTAGILGELGSATDMSETAWRECLDVNLTGAFLLAKHHIPALRKKGGGAVIFTSSFVGHTTGMAGMAAYAAAKAGLIGLTRVLAVEHGGDNIRVNTLCPGGTDTDMARSFANSPEALSYVKSLHALGRLATPEEIAKVALFLASDAAKFITGQALFADGGISIFKA</sequence>
<dbReference type="OrthoDB" id="7500984at2"/>
<dbReference type="FunFam" id="3.40.50.720:FF:000084">
    <property type="entry name" value="Short-chain dehydrogenase reductase"/>
    <property type="match status" value="1"/>
</dbReference>
<dbReference type="Pfam" id="PF13561">
    <property type="entry name" value="adh_short_C2"/>
    <property type="match status" value="1"/>
</dbReference>
<evidence type="ECO:0000313" key="5">
    <source>
        <dbReference type="Proteomes" id="UP000229730"/>
    </source>
</evidence>
<dbReference type="SMART" id="SM00822">
    <property type="entry name" value="PKS_KR"/>
    <property type="match status" value="1"/>
</dbReference>
<dbReference type="PANTHER" id="PTHR24321:SF11">
    <property type="entry name" value="BLR0893 PROTEIN"/>
    <property type="match status" value="1"/>
</dbReference>
<comment type="caution">
    <text evidence="4">The sequence shown here is derived from an EMBL/GenBank/DDBJ whole genome shotgun (WGS) entry which is preliminary data.</text>
</comment>
<dbReference type="NCBIfam" id="NF005559">
    <property type="entry name" value="PRK07231.1"/>
    <property type="match status" value="1"/>
</dbReference>
<proteinExistence type="inferred from homology"/>
<evidence type="ECO:0000259" key="3">
    <source>
        <dbReference type="SMART" id="SM00822"/>
    </source>
</evidence>
<dbReference type="InterPro" id="IPR057326">
    <property type="entry name" value="KR_dom"/>
</dbReference>
<dbReference type="SUPFAM" id="SSF51735">
    <property type="entry name" value="NAD(P)-binding Rossmann-fold domains"/>
    <property type="match status" value="1"/>
</dbReference>
<protein>
    <submittedName>
        <fullName evidence="4">Short-chain dehydrogenase</fullName>
    </submittedName>
</protein>
<dbReference type="RefSeq" id="WP_099473518.1">
    <property type="nucleotide sequence ID" value="NZ_CP041025.1"/>
</dbReference>
<dbReference type="Proteomes" id="UP000229730">
    <property type="component" value="Unassembled WGS sequence"/>
</dbReference>
<accession>A0A2G4YQE2</accession>
<evidence type="ECO:0000313" key="4">
    <source>
        <dbReference type="EMBL" id="PHZ84507.1"/>
    </source>
</evidence>
<dbReference type="AlphaFoldDB" id="A0A2G4YQE2"/>
<dbReference type="Gene3D" id="3.40.50.720">
    <property type="entry name" value="NAD(P)-binding Rossmann-like Domain"/>
    <property type="match status" value="1"/>
</dbReference>
<dbReference type="PRINTS" id="PR00081">
    <property type="entry name" value="GDHRDH"/>
</dbReference>
<dbReference type="PRINTS" id="PR00080">
    <property type="entry name" value="SDRFAMILY"/>
</dbReference>
<comment type="similarity">
    <text evidence="1">Belongs to the short-chain dehydrogenases/reductases (SDR) family.</text>
</comment>
<dbReference type="InParanoid" id="A0A2G4YQE2"/>
<name>A0A2G4YQE2_9PROT</name>
<dbReference type="EMBL" id="PDEM01000024">
    <property type="protein sequence ID" value="PHZ84507.1"/>
    <property type="molecule type" value="Genomic_DNA"/>
</dbReference>
<dbReference type="GO" id="GO:0016491">
    <property type="term" value="F:oxidoreductase activity"/>
    <property type="evidence" value="ECO:0007669"/>
    <property type="project" value="UniProtKB-KW"/>
</dbReference>
<evidence type="ECO:0000256" key="2">
    <source>
        <dbReference type="ARBA" id="ARBA00023002"/>
    </source>
</evidence>
<evidence type="ECO:0000256" key="1">
    <source>
        <dbReference type="ARBA" id="ARBA00006484"/>
    </source>
</evidence>
<keyword evidence="5" id="KW-1185">Reference proteome</keyword>
<reference evidence="4 5" key="1">
    <citation type="submission" date="2017-10" db="EMBL/GenBank/DDBJ databases">
        <title>Frigbacter circumglobatus gen. nov. sp. nov., isolated from sediment cultured in situ.</title>
        <authorList>
            <person name="Zhao Z."/>
        </authorList>
    </citation>
    <scope>NUCLEOTIDE SEQUENCE [LARGE SCALE GENOMIC DNA]</scope>
    <source>
        <strain evidence="4 5">ZYL</strain>
    </source>
</reference>
<dbReference type="PANTHER" id="PTHR24321">
    <property type="entry name" value="DEHYDROGENASES, SHORT CHAIN"/>
    <property type="match status" value="1"/>
</dbReference>
<gene>
    <name evidence="4" type="ORF">CRD36_11925</name>
</gene>
<organism evidence="4 5">
    <name type="scientific">Paremcibacter congregatus</name>
    <dbReference type="NCBI Taxonomy" id="2043170"/>
    <lineage>
        <taxon>Bacteria</taxon>
        <taxon>Pseudomonadati</taxon>
        <taxon>Pseudomonadota</taxon>
        <taxon>Alphaproteobacteria</taxon>
        <taxon>Emcibacterales</taxon>
        <taxon>Emcibacteraceae</taxon>
        <taxon>Paremcibacter</taxon>
    </lineage>
</organism>
<dbReference type="NCBIfam" id="NF005681">
    <property type="entry name" value="PRK07478.1"/>
    <property type="match status" value="1"/>
</dbReference>